<protein>
    <submittedName>
        <fullName evidence="7">Sulfate and thiosulfate import ATP-binding protein CysA</fullName>
        <ecNumber evidence="7">3.6.3.25</ecNumber>
    </submittedName>
</protein>
<dbReference type="InterPro" id="IPR003593">
    <property type="entry name" value="AAA+_ATPase"/>
</dbReference>
<evidence type="ECO:0000256" key="1">
    <source>
        <dbReference type="ARBA" id="ARBA00022448"/>
    </source>
</evidence>
<reference evidence="7" key="1">
    <citation type="submission" date="2020-02" db="EMBL/GenBank/DDBJ databases">
        <authorList>
            <person name="Meier V. D."/>
        </authorList>
    </citation>
    <scope>NUCLEOTIDE SEQUENCE</scope>
    <source>
        <strain evidence="7">AVDCRST_MAG89</strain>
    </source>
</reference>
<dbReference type="InterPro" id="IPR050093">
    <property type="entry name" value="ABC_SmlMolc_Importer"/>
</dbReference>
<evidence type="ECO:0000259" key="6">
    <source>
        <dbReference type="PROSITE" id="PS50893"/>
    </source>
</evidence>
<organism evidence="7">
    <name type="scientific">uncultured Gemmatimonadota bacterium</name>
    <dbReference type="NCBI Taxonomy" id="203437"/>
    <lineage>
        <taxon>Bacteria</taxon>
        <taxon>Pseudomonadati</taxon>
        <taxon>Gemmatimonadota</taxon>
        <taxon>environmental samples</taxon>
    </lineage>
</organism>
<dbReference type="PROSITE" id="PS50893">
    <property type="entry name" value="ABC_TRANSPORTER_2"/>
    <property type="match status" value="1"/>
</dbReference>
<evidence type="ECO:0000256" key="4">
    <source>
        <dbReference type="ARBA" id="ARBA00022967"/>
    </source>
</evidence>
<proteinExistence type="predicted"/>
<keyword evidence="5" id="KW-0764">Sulfate transport</keyword>
<keyword evidence="4" id="KW-1278">Translocase</keyword>
<dbReference type="SUPFAM" id="SSF50331">
    <property type="entry name" value="MOP-like"/>
    <property type="match status" value="1"/>
</dbReference>
<dbReference type="Gene3D" id="3.40.50.300">
    <property type="entry name" value="P-loop containing nucleotide triphosphate hydrolases"/>
    <property type="match status" value="1"/>
</dbReference>
<accession>A0A6J4KRQ8</accession>
<dbReference type="Pfam" id="PF00005">
    <property type="entry name" value="ABC_tran"/>
    <property type="match status" value="1"/>
</dbReference>
<dbReference type="GO" id="GO:0015697">
    <property type="term" value="P:quaternary ammonium group transport"/>
    <property type="evidence" value="ECO:0007669"/>
    <property type="project" value="UniProtKB-ARBA"/>
</dbReference>
<dbReference type="GO" id="GO:0005524">
    <property type="term" value="F:ATP binding"/>
    <property type="evidence" value="ECO:0007669"/>
    <property type="project" value="UniProtKB-KW"/>
</dbReference>
<dbReference type="InterPro" id="IPR005666">
    <property type="entry name" value="Sulph_transpt1"/>
</dbReference>
<dbReference type="EMBL" id="CADCTV010000283">
    <property type="protein sequence ID" value="CAA9313700.1"/>
    <property type="molecule type" value="Genomic_DNA"/>
</dbReference>
<evidence type="ECO:0000256" key="3">
    <source>
        <dbReference type="ARBA" id="ARBA00022840"/>
    </source>
</evidence>
<dbReference type="PANTHER" id="PTHR42781">
    <property type="entry name" value="SPERMIDINE/PUTRESCINE IMPORT ATP-BINDING PROTEIN POTA"/>
    <property type="match status" value="1"/>
</dbReference>
<keyword evidence="7" id="KW-0378">Hydrolase</keyword>
<dbReference type="GO" id="GO:0015419">
    <property type="term" value="F:ABC-type sulfate transporter activity"/>
    <property type="evidence" value="ECO:0007669"/>
    <property type="project" value="InterPro"/>
</dbReference>
<dbReference type="GO" id="GO:0016887">
    <property type="term" value="F:ATP hydrolysis activity"/>
    <property type="evidence" value="ECO:0007669"/>
    <property type="project" value="InterPro"/>
</dbReference>
<feature type="domain" description="ABC transporter" evidence="6">
    <location>
        <begin position="3"/>
        <end position="233"/>
    </location>
</feature>
<evidence type="ECO:0000313" key="7">
    <source>
        <dbReference type="EMBL" id="CAA9313700.1"/>
    </source>
</evidence>
<dbReference type="FunFam" id="3.40.50.300:FF:000425">
    <property type="entry name" value="Probable ABC transporter, ATP-binding subunit"/>
    <property type="match status" value="1"/>
</dbReference>
<name>A0A6J4KRQ8_9BACT</name>
<dbReference type="InterPro" id="IPR027417">
    <property type="entry name" value="P-loop_NTPase"/>
</dbReference>
<dbReference type="PANTHER" id="PTHR42781:SF4">
    <property type="entry name" value="SPERMIDINE_PUTRESCINE IMPORT ATP-BINDING PROTEIN POTA"/>
    <property type="match status" value="1"/>
</dbReference>
<sequence length="343" mass="37395">MSIQVRNLTKHFTGFTAVDDVSFDVNPGELVALLGPSGCGKSTLLRIIAGLEEADAGSVSLDGEAVDHLHARARRVGFVFQHYALFRHMTVAQNIGFGLEVAGVAAPERQARVEELLRLMGLAGLGGRRPSELSGGQRQRVALARALAPRPRLLLLDEPFAAIDAKVREELRQWLRALHDEVHVTSLFVTHDQQEAFALADRVLVINQGRLEQAGTPAEILDSPATEFVARFVGEVNVLDGLMHQDHAQVGELRVPLQHPPAGRGVRLVIRAYDLKFWAAQDGPATVRRVLPLGDRVKVEAQIHGAGPVFAQFPRRSSLLEGIEPGTRIAIEVTHARAYPRAA</sequence>
<dbReference type="InterPro" id="IPR003439">
    <property type="entry name" value="ABC_transporter-like_ATP-bd"/>
</dbReference>
<gene>
    <name evidence="7" type="ORF">AVDCRST_MAG89-1289</name>
</gene>
<dbReference type="InterPro" id="IPR008995">
    <property type="entry name" value="Mo/tungstate-bd_C_term_dom"/>
</dbReference>
<keyword evidence="1" id="KW-0813">Transport</keyword>
<dbReference type="GO" id="GO:0043190">
    <property type="term" value="C:ATP-binding cassette (ABC) transporter complex"/>
    <property type="evidence" value="ECO:0007669"/>
    <property type="project" value="InterPro"/>
</dbReference>
<dbReference type="InterPro" id="IPR017871">
    <property type="entry name" value="ABC_transporter-like_CS"/>
</dbReference>
<keyword evidence="2" id="KW-0547">Nucleotide-binding</keyword>
<keyword evidence="3 7" id="KW-0067">ATP-binding</keyword>
<dbReference type="SUPFAM" id="SSF52540">
    <property type="entry name" value="P-loop containing nucleoside triphosphate hydrolases"/>
    <property type="match status" value="1"/>
</dbReference>
<dbReference type="EC" id="3.6.3.25" evidence="7"/>
<evidence type="ECO:0000256" key="5">
    <source>
        <dbReference type="ARBA" id="ARBA00023032"/>
    </source>
</evidence>
<dbReference type="NCBIfam" id="TIGR00968">
    <property type="entry name" value="3a0106s01"/>
    <property type="match status" value="1"/>
</dbReference>
<dbReference type="PROSITE" id="PS00211">
    <property type="entry name" value="ABC_TRANSPORTER_1"/>
    <property type="match status" value="1"/>
</dbReference>
<dbReference type="AlphaFoldDB" id="A0A6J4KRQ8"/>
<evidence type="ECO:0000256" key="2">
    <source>
        <dbReference type="ARBA" id="ARBA00022741"/>
    </source>
</evidence>
<dbReference type="SMART" id="SM00382">
    <property type="entry name" value="AAA"/>
    <property type="match status" value="1"/>
</dbReference>